<comment type="caution">
    <text evidence="8">The sequence shown here is derived from an EMBL/GenBank/DDBJ whole genome shotgun (WGS) entry which is preliminary data.</text>
</comment>
<evidence type="ECO:0000313" key="10">
    <source>
        <dbReference type="Proteomes" id="UP000676804"/>
    </source>
</evidence>
<evidence type="ECO:0000256" key="4">
    <source>
        <dbReference type="PROSITE-ProRule" id="PRU10040"/>
    </source>
</evidence>
<reference evidence="8 10" key="2">
    <citation type="submission" date="2021-04" db="EMBL/GenBank/DDBJ databases">
        <title>Isolation of newly marine bacteria for enzymatic activity.</title>
        <authorList>
            <person name="Hadi W.A.M."/>
            <person name="Nair A.J.J."/>
            <person name="Edwin B.T."/>
        </authorList>
    </citation>
    <scope>NUCLEOTIDE SEQUENCE [LARGE SCALE GENOMIC DNA]</scope>
    <source>
        <strain evidence="8 10">B28A</strain>
    </source>
</reference>
<evidence type="ECO:0000313" key="7">
    <source>
        <dbReference type="EMBL" id="KPN15238.1"/>
    </source>
</evidence>
<dbReference type="InterPro" id="IPR033131">
    <property type="entry name" value="Pectinesterase_Asp_AS"/>
</dbReference>
<gene>
    <name evidence="7" type="ORF">AKG37_00025</name>
    <name evidence="8" type="ORF">KCQ59_00025</name>
</gene>
<evidence type="ECO:0000256" key="1">
    <source>
        <dbReference type="ARBA" id="ARBA00008891"/>
    </source>
</evidence>
<dbReference type="RefSeq" id="WP_060697017.1">
    <property type="nucleotide sequence ID" value="NZ_JAGQFH010000001.1"/>
</dbReference>
<reference evidence="7 9" key="1">
    <citation type="submission" date="2015-07" db="EMBL/GenBank/DDBJ databases">
        <title>Bacillus zhangzhouensis sp. nov. and Bacillus nanhaiticus sp. nov.</title>
        <authorList>
            <person name="Liu Y."/>
            <person name="Lai Q."/>
            <person name="Shao Z."/>
        </authorList>
    </citation>
    <scope>NUCLEOTIDE SEQUENCE [LARGE SCALE GENOMIC DNA]</scope>
    <source>
        <strain evidence="7 9">NH7I_1</strain>
    </source>
</reference>
<keyword evidence="9" id="KW-1185">Reference proteome</keyword>
<dbReference type="GO" id="GO:0042545">
    <property type="term" value="P:cell wall modification"/>
    <property type="evidence" value="ECO:0007669"/>
    <property type="project" value="UniProtKB-UniRule"/>
</dbReference>
<dbReference type="PANTHER" id="PTHR31321">
    <property type="entry name" value="ACYL-COA THIOESTER HYDROLASE YBHC-RELATED"/>
    <property type="match status" value="1"/>
</dbReference>
<dbReference type="PANTHER" id="PTHR31321:SF57">
    <property type="entry name" value="PECTINESTERASE 53-RELATED"/>
    <property type="match status" value="1"/>
</dbReference>
<dbReference type="PROSITE" id="PS00800">
    <property type="entry name" value="PECTINESTERASE_1"/>
    <property type="match status" value="1"/>
</dbReference>
<evidence type="ECO:0000256" key="5">
    <source>
        <dbReference type="RuleBase" id="RU000589"/>
    </source>
</evidence>
<evidence type="ECO:0000256" key="3">
    <source>
        <dbReference type="ARBA" id="ARBA00023085"/>
    </source>
</evidence>
<comment type="similarity">
    <text evidence="1">Belongs to the pectinesterase family.</text>
</comment>
<feature type="domain" description="Pectinesterase catalytic" evidence="6">
    <location>
        <begin position="38"/>
        <end position="319"/>
    </location>
</feature>
<dbReference type="Pfam" id="PF01095">
    <property type="entry name" value="Pectinesterase"/>
    <property type="match status" value="1"/>
</dbReference>
<sequence length="328" mass="36478">MKYRNVWIVIVLFLFLFDSASIQAAEAGHHNQTNRVLVVDQKGSGSYRTVQSAIDAIPANNQQQVTIYIKNGVYKEKILLPQNKPHVSFIGEDQYNTILTYDDTNASTGSTTNSSSTMIRANDFYAENITFQNTAGRHAGQAVALYVSGDRAVFKQIRVLGYQDTLYATGTGRQYYENCYIEGTVDFIFGSATAVFKRAEIKSLGNGYITAASTTEAQRYGYVFMDSTLKKGTAGAQSVYLGRPWRPYSAVTFLHTTMDDHIKAEGWHNWDNRDNEKTARYQEFGSTGAGSSPANRVKWSTILTNNEARQITVQAVLGGADGWNPEKR</sequence>
<feature type="signal peptide" evidence="5">
    <location>
        <begin position="1"/>
        <end position="24"/>
    </location>
</feature>
<feature type="active site" evidence="4">
    <location>
        <position position="186"/>
    </location>
</feature>
<dbReference type="AlphaFoldDB" id="A0ABD4QDA1"/>
<dbReference type="Gene3D" id="2.160.20.10">
    <property type="entry name" value="Single-stranded right-handed beta-helix, Pectin lyase-like"/>
    <property type="match status" value="1"/>
</dbReference>
<dbReference type="GO" id="GO:0045490">
    <property type="term" value="P:pectin catabolic process"/>
    <property type="evidence" value="ECO:0007669"/>
    <property type="project" value="UniProtKB-UniRule"/>
</dbReference>
<dbReference type="PROSITE" id="PS00503">
    <property type="entry name" value="PECTINESTERASE_2"/>
    <property type="match status" value="1"/>
</dbReference>
<feature type="chain" id="PRO_5044523846" description="Pectinesterase" evidence="5">
    <location>
        <begin position="25"/>
        <end position="328"/>
    </location>
</feature>
<dbReference type="InterPro" id="IPR000070">
    <property type="entry name" value="Pectinesterase_cat"/>
</dbReference>
<evidence type="ECO:0000313" key="9">
    <source>
        <dbReference type="Proteomes" id="UP000050272"/>
    </source>
</evidence>
<proteinExistence type="inferred from homology"/>
<evidence type="ECO:0000259" key="6">
    <source>
        <dbReference type="Pfam" id="PF01095"/>
    </source>
</evidence>
<keyword evidence="3 5" id="KW-0063">Aspartyl esterase</keyword>
<evidence type="ECO:0000313" key="8">
    <source>
        <dbReference type="EMBL" id="MBR8688165.1"/>
    </source>
</evidence>
<dbReference type="Proteomes" id="UP000050272">
    <property type="component" value="Unassembled WGS sequence"/>
</dbReference>
<dbReference type="FunFam" id="2.160.20.10:FF:000052">
    <property type="entry name" value="Pectinesterase"/>
    <property type="match status" value="1"/>
</dbReference>
<dbReference type="GO" id="GO:0030599">
    <property type="term" value="F:pectinesterase activity"/>
    <property type="evidence" value="ECO:0007669"/>
    <property type="project" value="UniProtKB-UniRule"/>
</dbReference>
<evidence type="ECO:0000256" key="2">
    <source>
        <dbReference type="ARBA" id="ARBA00022801"/>
    </source>
</evidence>
<dbReference type="InterPro" id="IPR011050">
    <property type="entry name" value="Pectin_lyase_fold/virulence"/>
</dbReference>
<dbReference type="Proteomes" id="UP000676804">
    <property type="component" value="Unassembled WGS sequence"/>
</dbReference>
<accession>A0ABD4QDA1</accession>
<dbReference type="EMBL" id="LGYN01000001">
    <property type="protein sequence ID" value="KPN15238.1"/>
    <property type="molecule type" value="Genomic_DNA"/>
</dbReference>
<dbReference type="InterPro" id="IPR018040">
    <property type="entry name" value="Pectinesterase_Tyr_AS"/>
</dbReference>
<protein>
    <recommendedName>
        <fullName evidence="5">Pectinesterase</fullName>
        <ecNumber evidence="5">3.1.1.11</ecNumber>
    </recommendedName>
</protein>
<keyword evidence="2 5" id="KW-0378">Hydrolase</keyword>
<name>A0ABD4QDA1_9BACI</name>
<comment type="catalytic activity">
    <reaction evidence="5">
        <text>[(1-&gt;4)-alpha-D-galacturonosyl methyl ester](n) + n H2O = [(1-&gt;4)-alpha-D-galacturonosyl](n) + n methanol + n H(+)</text>
        <dbReference type="Rhea" id="RHEA:22380"/>
        <dbReference type="Rhea" id="RHEA-COMP:14570"/>
        <dbReference type="Rhea" id="RHEA-COMP:14573"/>
        <dbReference type="ChEBI" id="CHEBI:15377"/>
        <dbReference type="ChEBI" id="CHEBI:15378"/>
        <dbReference type="ChEBI" id="CHEBI:17790"/>
        <dbReference type="ChEBI" id="CHEBI:140522"/>
        <dbReference type="ChEBI" id="CHEBI:140523"/>
        <dbReference type="EC" id="3.1.1.11"/>
    </reaction>
</comment>
<keyword evidence="5" id="KW-0732">Signal</keyword>
<dbReference type="EC" id="3.1.1.11" evidence="5"/>
<dbReference type="InterPro" id="IPR012334">
    <property type="entry name" value="Pectin_lyas_fold"/>
</dbReference>
<dbReference type="EMBL" id="JAGQFH010000001">
    <property type="protein sequence ID" value="MBR8688165.1"/>
    <property type="molecule type" value="Genomic_DNA"/>
</dbReference>
<comment type="pathway">
    <text evidence="5">Glycan metabolism; pectin degradation; 2-dehydro-3-deoxy-D-gluconate from pectin: step 1/5.</text>
</comment>
<organism evidence="8 10">
    <name type="scientific">Bacillus australimaris</name>
    <dbReference type="NCBI Taxonomy" id="1326968"/>
    <lineage>
        <taxon>Bacteria</taxon>
        <taxon>Bacillati</taxon>
        <taxon>Bacillota</taxon>
        <taxon>Bacilli</taxon>
        <taxon>Bacillales</taxon>
        <taxon>Bacillaceae</taxon>
        <taxon>Bacillus</taxon>
    </lineage>
</organism>
<dbReference type="SUPFAM" id="SSF51126">
    <property type="entry name" value="Pectin lyase-like"/>
    <property type="match status" value="1"/>
</dbReference>